<dbReference type="InterPro" id="IPR036416">
    <property type="entry name" value="Pept_tRNA_hydro_sf"/>
</dbReference>
<evidence type="ECO:0000256" key="6">
    <source>
        <dbReference type="ARBA" id="ARBA00050038"/>
    </source>
</evidence>
<feature type="binding site" evidence="7">
    <location>
        <position position="66"/>
    </location>
    <ligand>
        <name>tRNA</name>
        <dbReference type="ChEBI" id="CHEBI:17843"/>
    </ligand>
</feature>
<comment type="catalytic activity">
    <reaction evidence="7 8">
        <text>an N-acyl-L-alpha-aminoacyl-tRNA + H2O = an N-acyl-L-amino acid + a tRNA + H(+)</text>
        <dbReference type="Rhea" id="RHEA:54448"/>
        <dbReference type="Rhea" id="RHEA-COMP:10123"/>
        <dbReference type="Rhea" id="RHEA-COMP:13883"/>
        <dbReference type="ChEBI" id="CHEBI:15377"/>
        <dbReference type="ChEBI" id="CHEBI:15378"/>
        <dbReference type="ChEBI" id="CHEBI:59874"/>
        <dbReference type="ChEBI" id="CHEBI:78442"/>
        <dbReference type="ChEBI" id="CHEBI:138191"/>
        <dbReference type="EC" id="3.1.1.29"/>
    </reaction>
</comment>
<accession>A0ABS1GHC6</accession>
<keyword evidence="3 7" id="KW-0378">Hydrolase</keyword>
<feature type="binding site" evidence="7">
    <location>
        <position position="64"/>
    </location>
    <ligand>
        <name>tRNA</name>
        <dbReference type="ChEBI" id="CHEBI:17843"/>
    </ligand>
</feature>
<dbReference type="EC" id="3.1.1.29" evidence="1 7"/>
<dbReference type="SUPFAM" id="SSF53178">
    <property type="entry name" value="Peptidyl-tRNA hydrolase-like"/>
    <property type="match status" value="1"/>
</dbReference>
<feature type="site" description="Stabilizes the basic form of H active site to accept a proton" evidence="7">
    <location>
        <position position="91"/>
    </location>
</feature>
<evidence type="ECO:0000256" key="2">
    <source>
        <dbReference type="ARBA" id="ARBA00022555"/>
    </source>
</evidence>
<evidence type="ECO:0000256" key="7">
    <source>
        <dbReference type="HAMAP-Rule" id="MF_00083"/>
    </source>
</evidence>
<evidence type="ECO:0000313" key="10">
    <source>
        <dbReference type="EMBL" id="MBK3332317.1"/>
    </source>
</evidence>
<evidence type="ECO:0000256" key="8">
    <source>
        <dbReference type="RuleBase" id="RU000673"/>
    </source>
</evidence>
<dbReference type="PANTHER" id="PTHR17224">
    <property type="entry name" value="PEPTIDYL-TRNA HYDROLASE"/>
    <property type="match status" value="1"/>
</dbReference>
<evidence type="ECO:0000256" key="1">
    <source>
        <dbReference type="ARBA" id="ARBA00013260"/>
    </source>
</evidence>
<dbReference type="RefSeq" id="WP_200673695.1">
    <property type="nucleotide sequence ID" value="NZ_JAACYA010000001.1"/>
</dbReference>
<keyword evidence="2 7" id="KW-0820">tRNA-binding</keyword>
<evidence type="ECO:0000313" key="11">
    <source>
        <dbReference type="Proteomes" id="UP000772812"/>
    </source>
</evidence>
<comment type="subcellular location">
    <subcellularLocation>
        <location evidence="7">Cytoplasm</location>
    </subcellularLocation>
</comment>
<comment type="function">
    <text evidence="7">Catalyzes the release of premature peptidyl moieties from peptidyl-tRNA molecules trapped in stalled 50S ribosomal subunits, and thus maintains levels of free tRNAs and 50S ribosomes.</text>
</comment>
<evidence type="ECO:0000256" key="3">
    <source>
        <dbReference type="ARBA" id="ARBA00022801"/>
    </source>
</evidence>
<evidence type="ECO:0000256" key="5">
    <source>
        <dbReference type="ARBA" id="ARBA00038063"/>
    </source>
</evidence>
<dbReference type="InterPro" id="IPR001328">
    <property type="entry name" value="Pept_tRNA_hydro"/>
</dbReference>
<keyword evidence="11" id="KW-1185">Reference proteome</keyword>
<comment type="function">
    <text evidence="7">Hydrolyzes ribosome-free peptidyl-tRNAs (with 1 or more amino acids incorporated), which drop off the ribosome during protein synthesis, or as a result of ribosome stalling.</text>
</comment>
<dbReference type="PROSITE" id="PS01195">
    <property type="entry name" value="PEPT_TRNA_HYDROL_1"/>
    <property type="match status" value="1"/>
</dbReference>
<feature type="binding site" evidence="7">
    <location>
        <position position="15"/>
    </location>
    <ligand>
        <name>tRNA</name>
        <dbReference type="ChEBI" id="CHEBI:17843"/>
    </ligand>
</feature>
<dbReference type="NCBIfam" id="TIGR00447">
    <property type="entry name" value="pth"/>
    <property type="match status" value="1"/>
</dbReference>
<evidence type="ECO:0000256" key="4">
    <source>
        <dbReference type="ARBA" id="ARBA00022884"/>
    </source>
</evidence>
<keyword evidence="7" id="KW-0963">Cytoplasm</keyword>
<dbReference type="Gene3D" id="3.40.50.1470">
    <property type="entry name" value="Peptidyl-tRNA hydrolase"/>
    <property type="match status" value="1"/>
</dbReference>
<keyword evidence="4 7" id="KW-0694">RNA-binding</keyword>
<dbReference type="InterPro" id="IPR018171">
    <property type="entry name" value="Pept_tRNA_hydro_CS"/>
</dbReference>
<reference evidence="10 11" key="1">
    <citation type="journal article" date="2021" name="Syst. Appl. Microbiol.">
        <title>Persephonella atlantica sp. nov.: How to adapt to physico-chemical gradients in high temperature hydrothermal habitats.</title>
        <authorList>
            <person name="Francois D.X."/>
            <person name="Godfroy A."/>
            <person name="Mathien C."/>
            <person name="Aube J."/>
            <person name="Cathalot C."/>
            <person name="Lesongeur F."/>
            <person name="L'Haridon S."/>
            <person name="Philippon X."/>
            <person name="Roussel E.G."/>
        </authorList>
    </citation>
    <scope>NUCLEOTIDE SEQUENCE [LARGE SCALE GENOMIC DNA]</scope>
    <source>
        <strain evidence="10 11">MO1340</strain>
    </source>
</reference>
<dbReference type="Proteomes" id="UP000772812">
    <property type="component" value="Unassembled WGS sequence"/>
</dbReference>
<dbReference type="PANTHER" id="PTHR17224:SF1">
    <property type="entry name" value="PEPTIDYL-TRNA HYDROLASE"/>
    <property type="match status" value="1"/>
</dbReference>
<dbReference type="CDD" id="cd00462">
    <property type="entry name" value="PTH"/>
    <property type="match status" value="1"/>
</dbReference>
<comment type="subunit">
    <text evidence="7">Monomer.</text>
</comment>
<feature type="site" description="Discriminates between blocked and unblocked aminoacyl-tRNA" evidence="7">
    <location>
        <position position="10"/>
    </location>
</feature>
<dbReference type="Pfam" id="PF01195">
    <property type="entry name" value="Pept_tRNA_hydro"/>
    <property type="match status" value="1"/>
</dbReference>
<comment type="caution">
    <text evidence="7">Lacks conserved residue(s) required for the propagation of feature annotation.</text>
</comment>
<comment type="similarity">
    <text evidence="5 7 9">Belongs to the PTH family.</text>
</comment>
<proteinExistence type="inferred from homology"/>
<comment type="caution">
    <text evidence="10">The sequence shown here is derived from an EMBL/GenBank/DDBJ whole genome shotgun (WGS) entry which is preliminary data.</text>
</comment>
<dbReference type="GO" id="GO:0004045">
    <property type="term" value="F:peptidyl-tRNA hydrolase activity"/>
    <property type="evidence" value="ECO:0007669"/>
    <property type="project" value="UniProtKB-EC"/>
</dbReference>
<dbReference type="HAMAP" id="MF_00083">
    <property type="entry name" value="Pept_tRNA_hydro_bact"/>
    <property type="match status" value="1"/>
</dbReference>
<feature type="active site" description="Proton acceptor" evidence="7">
    <location>
        <position position="20"/>
    </location>
</feature>
<evidence type="ECO:0000256" key="9">
    <source>
        <dbReference type="RuleBase" id="RU004320"/>
    </source>
</evidence>
<protein>
    <recommendedName>
        <fullName evidence="6 7">Peptidyl-tRNA hydrolase</fullName>
        <shortName evidence="7">Pth</shortName>
        <ecNumber evidence="1 7">3.1.1.29</ecNumber>
    </recommendedName>
</protein>
<sequence>MIKAVIGLGNPGKQYEKTRHNIGFMVADAVVSHLKCSKKYIEKSFSHIYECHDHDVIVAKPQTYMNNSGIAVKNLIEDYKLSPDEILVIYDDLDLPLGTVKLRKKGSSGGHRGLQSIIQELKTESFPRLRIGIGRPERKEQVVEYVLSSFDKKEQLLVEKIIQHGAQCVLNVLKYGIDKSMNFCNQKIV</sequence>
<dbReference type="EMBL" id="JAACYA010000001">
    <property type="protein sequence ID" value="MBK3332317.1"/>
    <property type="molecule type" value="Genomic_DNA"/>
</dbReference>
<name>A0ABS1GHC6_9AQUI</name>
<gene>
    <name evidence="7" type="primary">pth</name>
    <name evidence="10" type="ORF">GWK41_04455</name>
</gene>
<organism evidence="10 11">
    <name type="scientific">Persephonella atlantica</name>
    <dbReference type="NCBI Taxonomy" id="2699429"/>
    <lineage>
        <taxon>Bacteria</taxon>
        <taxon>Pseudomonadati</taxon>
        <taxon>Aquificota</taxon>
        <taxon>Aquificia</taxon>
        <taxon>Aquificales</taxon>
        <taxon>Hydrogenothermaceae</taxon>
        <taxon>Persephonella</taxon>
    </lineage>
</organism>